<reference evidence="1" key="2">
    <citation type="journal article" date="2021" name="Microbiol. Resour. Announc.">
        <title>Complete Genome Sequence of Polycladomyces abyssicola JIR-001T, Isolated from Hemipelagic Sediment in Deep Seawater.</title>
        <authorList>
            <person name="Tsubouchi T."/>
            <person name="Kaneko Y."/>
        </authorList>
    </citation>
    <scope>NUCLEOTIDE SEQUENCE</scope>
    <source>
        <strain evidence="1">JIR-001</strain>
    </source>
</reference>
<evidence type="ECO:0000313" key="1">
    <source>
        <dbReference type="EMBL" id="BCU80253.1"/>
    </source>
</evidence>
<dbReference type="Gene3D" id="3.30.70.120">
    <property type="match status" value="1"/>
</dbReference>
<organism evidence="1 2">
    <name type="scientific">Polycladomyces abyssicola</name>
    <dbReference type="NCBI Taxonomy" id="1125966"/>
    <lineage>
        <taxon>Bacteria</taxon>
        <taxon>Bacillati</taxon>
        <taxon>Bacillota</taxon>
        <taxon>Bacilli</taxon>
        <taxon>Bacillales</taxon>
        <taxon>Thermoactinomycetaceae</taxon>
        <taxon>Polycladomyces</taxon>
    </lineage>
</organism>
<dbReference type="AlphaFoldDB" id="A0A8D5ZMG0"/>
<dbReference type="InterPro" id="IPR015867">
    <property type="entry name" value="N-reg_PII/ATP_PRibTrfase_C"/>
</dbReference>
<accession>A0A8D5ZMG0</accession>
<keyword evidence="2" id="KW-1185">Reference proteome</keyword>
<name>A0A8D5ZMG0_9BACL</name>
<dbReference type="PANTHER" id="PTHR38456">
    <property type="entry name" value="CYCLIC DI-AMP RECEPTOR A"/>
    <property type="match status" value="1"/>
</dbReference>
<dbReference type="KEGG" id="pabs:JIR001_00360"/>
<reference evidence="1" key="1">
    <citation type="journal article" date="2013" name="Int. J. Syst. Evol. Microbiol.">
        <title>Polycladomyces abyssicola gen. nov., sp. nov., a thermophilic filamentous bacterium isolated from hemipelagic sediment.</title>
        <authorList>
            <person name="Tsubouchi T."/>
            <person name="Shimane Y."/>
            <person name="Mori K."/>
            <person name="Usui K."/>
            <person name="Hiraki T."/>
            <person name="Tame A."/>
            <person name="Uematsu K."/>
            <person name="Maruyama T."/>
            <person name="Hatada Y."/>
        </authorList>
    </citation>
    <scope>NUCLEOTIDE SEQUENCE</scope>
    <source>
        <strain evidence="1">JIR-001</strain>
    </source>
</reference>
<dbReference type="InterPro" id="IPR010375">
    <property type="entry name" value="CdAMP_rec"/>
</dbReference>
<dbReference type="RefSeq" id="WP_212773663.1">
    <property type="nucleotide sequence ID" value="NZ_AP024601.1"/>
</dbReference>
<dbReference type="SUPFAM" id="SSF54913">
    <property type="entry name" value="GlnB-like"/>
    <property type="match status" value="1"/>
</dbReference>
<evidence type="ECO:0000313" key="2">
    <source>
        <dbReference type="Proteomes" id="UP000677436"/>
    </source>
</evidence>
<proteinExistence type="predicted"/>
<dbReference type="EMBL" id="AP024601">
    <property type="protein sequence ID" value="BCU80253.1"/>
    <property type="molecule type" value="Genomic_DNA"/>
</dbReference>
<sequence>MKLIIAVVQDKDSHRLAQALIEEELRVTKLASTGGFLKSGNTTFLIGVDDEHVNRVLNIIQHNCQSRKRLMLPMGDSADAYPSPPVEVQVGGATVFVLPVERFEQY</sequence>
<dbReference type="Proteomes" id="UP000677436">
    <property type="component" value="Chromosome"/>
</dbReference>
<dbReference type="Pfam" id="PF06153">
    <property type="entry name" value="CdAMP_rec"/>
    <property type="match status" value="1"/>
</dbReference>
<protein>
    <submittedName>
        <fullName evidence="1">Uncharacterized protein</fullName>
    </submittedName>
</protein>
<dbReference type="PANTHER" id="PTHR38456:SF1">
    <property type="entry name" value="CYCLIC DI-AMP RECEPTOR A"/>
    <property type="match status" value="1"/>
</dbReference>
<gene>
    <name evidence="1" type="primary">yaaQ</name>
    <name evidence="1" type="ORF">JIR001_00360</name>
</gene>
<dbReference type="InterPro" id="IPR011322">
    <property type="entry name" value="N-reg_PII-like_a/b"/>
</dbReference>